<evidence type="ECO:0000313" key="8">
    <source>
        <dbReference type="EMBL" id="JAG95995.1"/>
    </source>
</evidence>
<name>A0A0D6R286_ARACU</name>
<dbReference type="PANTHER" id="PTHR31221:SF83">
    <property type="entry name" value="WRKY TRANSCRIPTION FACTOR 75-RELATED"/>
    <property type="match status" value="1"/>
</dbReference>
<protein>
    <recommendedName>
        <fullName evidence="7">WRKY domain-containing protein</fullName>
    </recommendedName>
</protein>
<dbReference type="GO" id="GO:0005634">
    <property type="term" value="C:nucleus"/>
    <property type="evidence" value="ECO:0007669"/>
    <property type="project" value="UniProtKB-SubCell"/>
</dbReference>
<dbReference type="FunFam" id="2.20.25.80:FF:000003">
    <property type="entry name" value="WRKY transcription factor 57"/>
    <property type="match status" value="1"/>
</dbReference>
<feature type="domain" description="WRKY" evidence="7">
    <location>
        <begin position="184"/>
        <end position="249"/>
    </location>
</feature>
<dbReference type="InterPro" id="IPR036576">
    <property type="entry name" value="WRKY_dom_sf"/>
</dbReference>
<comment type="subcellular location">
    <subcellularLocation>
        <location evidence="1">Nucleus</location>
    </subcellularLocation>
</comment>
<dbReference type="SMART" id="SM00774">
    <property type="entry name" value="WRKY"/>
    <property type="match status" value="1"/>
</dbReference>
<sequence>MFSSSCVKNRDTIDADISEMYGGNEALNMFSNSSSVGIARPSGLWTDSDFVGMTAQSAGAPNGVRQREGANSTQPPPFFPQFFKREMVEAVNVADISKAPGFWQASSRPQYEKAQNDFSFNTSSEGVVPTNKVSNENTEASSERNNLLSEENEAASPSMGNKRGSRGKGDQRIRKPRYAFQTRSQVDILDDGYRWRKYGQKAVKNNLYPRSYYRCTHPSCNVKKQVQRLSKDQSIVVTTYEGVHTHPSEKTIDDFDHILSQLQFHPDFI</sequence>
<organism evidence="8">
    <name type="scientific">Araucaria cunninghamii</name>
    <name type="common">Hoop pine</name>
    <name type="synonym">Moreton Bay pine</name>
    <dbReference type="NCBI Taxonomy" id="56994"/>
    <lineage>
        <taxon>Eukaryota</taxon>
        <taxon>Viridiplantae</taxon>
        <taxon>Streptophyta</taxon>
        <taxon>Embryophyta</taxon>
        <taxon>Tracheophyta</taxon>
        <taxon>Spermatophyta</taxon>
        <taxon>Pinopsida</taxon>
        <taxon>Pinidae</taxon>
        <taxon>Conifers II</taxon>
        <taxon>Araucariales</taxon>
        <taxon>Araucariaceae</taxon>
        <taxon>Araucaria</taxon>
    </lineage>
</organism>
<evidence type="ECO:0000256" key="5">
    <source>
        <dbReference type="ARBA" id="ARBA00023242"/>
    </source>
</evidence>
<reference evidence="8" key="1">
    <citation type="submission" date="2015-03" db="EMBL/GenBank/DDBJ databases">
        <title>A transcriptome of Araucaria cunninghamii, an australian fine timber species.</title>
        <authorList>
            <person name="Jing Yi C.J.Y."/>
            <person name="Yin San L.Y.S."/>
            <person name="Abdul Karim S.S."/>
            <person name="Wan Azmi N.N."/>
            <person name="Hercus R.R."/>
            <person name="Croft L.L."/>
        </authorList>
    </citation>
    <scope>NUCLEOTIDE SEQUENCE</scope>
    <source>
        <strain evidence="8">MI0301</strain>
        <tissue evidence="8">Leaf</tissue>
    </source>
</reference>
<keyword evidence="5" id="KW-0539">Nucleus</keyword>
<feature type="compositionally biased region" description="Low complexity" evidence="6">
    <location>
        <begin position="139"/>
        <end position="149"/>
    </location>
</feature>
<feature type="region of interest" description="Disordered" evidence="6">
    <location>
        <begin position="120"/>
        <end position="173"/>
    </location>
</feature>
<dbReference type="InterPro" id="IPR003657">
    <property type="entry name" value="WRKY_dom"/>
</dbReference>
<keyword evidence="3" id="KW-0238">DNA-binding</keyword>
<dbReference type="Pfam" id="PF03106">
    <property type="entry name" value="WRKY"/>
    <property type="match status" value="1"/>
</dbReference>
<keyword evidence="2" id="KW-0805">Transcription regulation</keyword>
<proteinExistence type="predicted"/>
<evidence type="ECO:0000256" key="2">
    <source>
        <dbReference type="ARBA" id="ARBA00023015"/>
    </source>
</evidence>
<keyword evidence="4" id="KW-0804">Transcription</keyword>
<dbReference type="AlphaFoldDB" id="A0A0D6R286"/>
<accession>A0A0D6R286</accession>
<dbReference type="GO" id="GO:0003700">
    <property type="term" value="F:DNA-binding transcription factor activity"/>
    <property type="evidence" value="ECO:0007669"/>
    <property type="project" value="InterPro"/>
</dbReference>
<dbReference type="EMBL" id="GCKF01038935">
    <property type="protein sequence ID" value="JAG95995.1"/>
    <property type="molecule type" value="Transcribed_RNA"/>
</dbReference>
<feature type="compositionally biased region" description="Polar residues" evidence="6">
    <location>
        <begin position="120"/>
        <end position="138"/>
    </location>
</feature>
<dbReference type="Gene3D" id="2.20.25.80">
    <property type="entry name" value="WRKY domain"/>
    <property type="match status" value="1"/>
</dbReference>
<evidence type="ECO:0000256" key="1">
    <source>
        <dbReference type="ARBA" id="ARBA00004123"/>
    </source>
</evidence>
<evidence type="ECO:0000256" key="3">
    <source>
        <dbReference type="ARBA" id="ARBA00023125"/>
    </source>
</evidence>
<dbReference type="PROSITE" id="PS50811">
    <property type="entry name" value="WRKY"/>
    <property type="match status" value="1"/>
</dbReference>
<evidence type="ECO:0000259" key="7">
    <source>
        <dbReference type="PROSITE" id="PS50811"/>
    </source>
</evidence>
<evidence type="ECO:0000256" key="4">
    <source>
        <dbReference type="ARBA" id="ARBA00023163"/>
    </source>
</evidence>
<dbReference type="GO" id="GO:0043565">
    <property type="term" value="F:sequence-specific DNA binding"/>
    <property type="evidence" value="ECO:0007669"/>
    <property type="project" value="InterPro"/>
</dbReference>
<dbReference type="PANTHER" id="PTHR31221">
    <property type="entry name" value="WRKY TRANSCRIPTION FACTOR PROTEIN 1-RELATED"/>
    <property type="match status" value="1"/>
</dbReference>
<dbReference type="InterPro" id="IPR044810">
    <property type="entry name" value="WRKY_plant"/>
</dbReference>
<evidence type="ECO:0000256" key="6">
    <source>
        <dbReference type="SAM" id="MobiDB-lite"/>
    </source>
</evidence>
<dbReference type="SUPFAM" id="SSF118290">
    <property type="entry name" value="WRKY DNA-binding domain"/>
    <property type="match status" value="1"/>
</dbReference>